<accession>A0ABV2LVA2</accession>
<dbReference type="EMBL" id="JBEPMO010000004">
    <property type="protein sequence ID" value="MET3731477.1"/>
    <property type="molecule type" value="Genomic_DNA"/>
</dbReference>
<comment type="caution">
    <text evidence="2">The sequence shown here is derived from an EMBL/GenBank/DDBJ whole genome shotgun (WGS) entry which is preliminary data.</text>
</comment>
<protein>
    <submittedName>
        <fullName evidence="2">Uncharacterized protein</fullName>
    </submittedName>
</protein>
<proteinExistence type="predicted"/>
<keyword evidence="3" id="KW-1185">Reference proteome</keyword>
<organism evidence="2 3">
    <name type="scientific">Moheibacter stercoris</name>
    <dbReference type="NCBI Taxonomy" id="1628251"/>
    <lineage>
        <taxon>Bacteria</taxon>
        <taxon>Pseudomonadati</taxon>
        <taxon>Bacteroidota</taxon>
        <taxon>Flavobacteriia</taxon>
        <taxon>Flavobacteriales</taxon>
        <taxon>Weeksellaceae</taxon>
        <taxon>Moheibacter</taxon>
    </lineage>
</organism>
<keyword evidence="1" id="KW-0812">Transmembrane</keyword>
<evidence type="ECO:0000313" key="3">
    <source>
        <dbReference type="Proteomes" id="UP001549146"/>
    </source>
</evidence>
<dbReference type="Proteomes" id="UP001549146">
    <property type="component" value="Unassembled WGS sequence"/>
</dbReference>
<name>A0ABV2LVA2_9FLAO</name>
<sequence length="136" mass="15970">MNLYYRIWADCLNKLKDKEGKLRVNSLLVMSLLTSQNFLTIFMILVYLTKLLLLKIDLDFKYPKIGFFTFLIYNLILILISSIFHYCLIFLSGKHKELLKINHSINEGIFTKYFFFSSCGLVATYIILKLIKIPVV</sequence>
<feature type="transmembrane region" description="Helical" evidence="1">
    <location>
        <begin position="24"/>
        <end position="47"/>
    </location>
</feature>
<keyword evidence="1" id="KW-1133">Transmembrane helix</keyword>
<feature type="transmembrane region" description="Helical" evidence="1">
    <location>
        <begin position="113"/>
        <end position="131"/>
    </location>
</feature>
<keyword evidence="1" id="KW-0472">Membrane</keyword>
<feature type="transmembrane region" description="Helical" evidence="1">
    <location>
        <begin position="67"/>
        <end position="92"/>
    </location>
</feature>
<gene>
    <name evidence="2" type="ORF">ABID46_001046</name>
</gene>
<evidence type="ECO:0000313" key="2">
    <source>
        <dbReference type="EMBL" id="MET3731477.1"/>
    </source>
</evidence>
<evidence type="ECO:0000256" key="1">
    <source>
        <dbReference type="SAM" id="Phobius"/>
    </source>
</evidence>
<reference evidence="2 3" key="1">
    <citation type="submission" date="2024-06" db="EMBL/GenBank/DDBJ databases">
        <title>Genomic Encyclopedia of Type Strains, Phase IV (KMG-IV): sequencing the most valuable type-strain genomes for metagenomic binning, comparative biology and taxonomic classification.</title>
        <authorList>
            <person name="Goeker M."/>
        </authorList>
    </citation>
    <scope>NUCLEOTIDE SEQUENCE [LARGE SCALE GENOMIC DNA]</scope>
    <source>
        <strain evidence="2 3">DSM 29388</strain>
    </source>
</reference>